<name>A0A6I6SNJ8_9GAMM</name>
<proteinExistence type="predicted"/>
<keyword evidence="2" id="KW-1185">Reference proteome</keyword>
<evidence type="ECO:0008006" key="3">
    <source>
        <dbReference type="Google" id="ProtNLM"/>
    </source>
</evidence>
<sequence>MHHGGFRPTGLDDESWIGKVFLYRPDEAVPLDESGEKMLPLAQFYLPGLPFCSPLLSDTRVLTLFMSRTFPEQFEEMGRNWLIREYGSHERLERREEPVPVPSLKPFPLRAELVGADFPLWDGGVPPELEEEVLRLERAGEIESYYDIISHTYEHKIGGYPSFCQSGVDPGEGFEFVFQLSSDSKVGLNVVGNGSLMLWKHEGTGEWVLYYDFY</sequence>
<accession>A0A6I6SNJ8</accession>
<dbReference type="SUPFAM" id="SSF103032">
    <property type="entry name" value="Hypothetical protein YwqG"/>
    <property type="match status" value="1"/>
</dbReference>
<dbReference type="AlphaFoldDB" id="A0A6I6SNJ8"/>
<reference evidence="1 2" key="1">
    <citation type="submission" date="2019-01" db="EMBL/GenBank/DDBJ databases">
        <title>Complete genome of a denitifying bacterium Halomons sp. BC-M4-5.</title>
        <authorList>
            <person name="Wang L."/>
            <person name="Shao Z."/>
        </authorList>
    </citation>
    <scope>NUCLEOTIDE SEQUENCE [LARGE SCALE GENOMIC DNA]</scope>
    <source>
        <strain evidence="1 2">BC-M4-5</strain>
    </source>
</reference>
<organism evidence="1 2">
    <name type="scientific">Billgrantia tianxiuensis</name>
    <dbReference type="NCBI Taxonomy" id="2497861"/>
    <lineage>
        <taxon>Bacteria</taxon>
        <taxon>Pseudomonadati</taxon>
        <taxon>Pseudomonadota</taxon>
        <taxon>Gammaproteobacteria</taxon>
        <taxon>Oceanospirillales</taxon>
        <taxon>Halomonadaceae</taxon>
        <taxon>Billgrantia</taxon>
    </lineage>
</organism>
<evidence type="ECO:0000313" key="1">
    <source>
        <dbReference type="EMBL" id="QHC50014.1"/>
    </source>
</evidence>
<gene>
    <name evidence="1" type="ORF">EKK97_10940</name>
</gene>
<dbReference type="InterPro" id="IPR035948">
    <property type="entry name" value="YwqG-like_sf"/>
</dbReference>
<dbReference type="KEGG" id="htx:EKK97_10940"/>
<dbReference type="EMBL" id="CP035042">
    <property type="protein sequence ID" value="QHC50014.1"/>
    <property type="molecule type" value="Genomic_DNA"/>
</dbReference>
<protein>
    <recommendedName>
        <fullName evidence="3">DUF1963 domain-containing protein</fullName>
    </recommendedName>
</protein>
<dbReference type="OrthoDB" id="8792814at2"/>
<dbReference type="Proteomes" id="UP000464013">
    <property type="component" value="Chromosome"/>
</dbReference>
<dbReference type="Gene3D" id="2.30.320.10">
    <property type="entry name" value="YwqG-like"/>
    <property type="match status" value="1"/>
</dbReference>
<evidence type="ECO:0000313" key="2">
    <source>
        <dbReference type="Proteomes" id="UP000464013"/>
    </source>
</evidence>